<name>A0ABQ8HPY2_9ROSI</name>
<dbReference type="PANTHER" id="PTHR47430">
    <property type="entry name" value="GB|AAC33480.1"/>
    <property type="match status" value="1"/>
</dbReference>
<feature type="domain" description="Myb-like" evidence="3">
    <location>
        <begin position="87"/>
        <end position="134"/>
    </location>
</feature>
<sequence length="182" mass="21353">MDPEELELVRQFHEKHGSDWKMLARALGNHRFQVKDAWRRIRLPNMKKGQWSQEKYQILFDLVNLDLCMKASEENKSKHGMLRDNIGKWADTDDYYLVSALFALDTCCTEDVDWDNLLEHRSGSICRKKWNQMVKHLGPPGSKSFAERVEVLSQRYCTDVLEARETYNSRPAVDEVTSQEDD</sequence>
<evidence type="ECO:0000313" key="6">
    <source>
        <dbReference type="Proteomes" id="UP000827721"/>
    </source>
</evidence>
<dbReference type="Gene3D" id="1.10.10.60">
    <property type="entry name" value="Homeodomain-like"/>
    <property type="match status" value="2"/>
</dbReference>
<keyword evidence="6" id="KW-1185">Reference proteome</keyword>
<organism evidence="5 6">
    <name type="scientific">Xanthoceras sorbifolium</name>
    <dbReference type="NCBI Taxonomy" id="99658"/>
    <lineage>
        <taxon>Eukaryota</taxon>
        <taxon>Viridiplantae</taxon>
        <taxon>Streptophyta</taxon>
        <taxon>Embryophyta</taxon>
        <taxon>Tracheophyta</taxon>
        <taxon>Spermatophyta</taxon>
        <taxon>Magnoliopsida</taxon>
        <taxon>eudicotyledons</taxon>
        <taxon>Gunneridae</taxon>
        <taxon>Pentapetalae</taxon>
        <taxon>rosids</taxon>
        <taxon>malvids</taxon>
        <taxon>Sapindales</taxon>
        <taxon>Sapindaceae</taxon>
        <taxon>Xanthoceroideae</taxon>
        <taxon>Xanthoceras</taxon>
    </lineage>
</organism>
<accession>A0ABQ8HPY2</accession>
<dbReference type="EMBL" id="JAFEMO010000008">
    <property type="protein sequence ID" value="KAH7566411.1"/>
    <property type="molecule type" value="Genomic_DNA"/>
</dbReference>
<proteinExistence type="predicted"/>
<evidence type="ECO:0000256" key="2">
    <source>
        <dbReference type="ARBA" id="ARBA00023242"/>
    </source>
</evidence>
<feature type="domain" description="HTH myb-type" evidence="4">
    <location>
        <begin position="1"/>
        <end position="46"/>
    </location>
</feature>
<evidence type="ECO:0000259" key="3">
    <source>
        <dbReference type="PROSITE" id="PS50090"/>
    </source>
</evidence>
<dbReference type="Pfam" id="PF13921">
    <property type="entry name" value="Myb_DNA-bind_6"/>
    <property type="match status" value="1"/>
</dbReference>
<dbReference type="SUPFAM" id="SSF46689">
    <property type="entry name" value="Homeodomain-like"/>
    <property type="match status" value="1"/>
</dbReference>
<reference evidence="5 6" key="1">
    <citation type="submission" date="2021-02" db="EMBL/GenBank/DDBJ databases">
        <title>Plant Genome Project.</title>
        <authorList>
            <person name="Zhang R.-G."/>
        </authorList>
    </citation>
    <scope>NUCLEOTIDE SEQUENCE [LARGE SCALE GENOMIC DNA]</scope>
    <source>
        <tissue evidence="5">Leaves</tissue>
    </source>
</reference>
<dbReference type="PANTHER" id="PTHR47430:SF4">
    <property type="entry name" value="GB|AAC33480.1"/>
    <property type="match status" value="1"/>
</dbReference>
<evidence type="ECO:0000256" key="1">
    <source>
        <dbReference type="ARBA" id="ARBA00004123"/>
    </source>
</evidence>
<dbReference type="Proteomes" id="UP000827721">
    <property type="component" value="Unassembled WGS sequence"/>
</dbReference>
<gene>
    <name evidence="5" type="ORF">JRO89_XS08G0155100</name>
</gene>
<dbReference type="InterPro" id="IPR001005">
    <property type="entry name" value="SANT/Myb"/>
</dbReference>
<evidence type="ECO:0000313" key="5">
    <source>
        <dbReference type="EMBL" id="KAH7566411.1"/>
    </source>
</evidence>
<comment type="subcellular location">
    <subcellularLocation>
        <location evidence="1">Nucleus</location>
    </subcellularLocation>
</comment>
<dbReference type="PROSITE" id="PS51294">
    <property type="entry name" value="HTH_MYB"/>
    <property type="match status" value="1"/>
</dbReference>
<evidence type="ECO:0000259" key="4">
    <source>
        <dbReference type="PROSITE" id="PS51294"/>
    </source>
</evidence>
<evidence type="ECO:0008006" key="7">
    <source>
        <dbReference type="Google" id="ProtNLM"/>
    </source>
</evidence>
<dbReference type="InterPro" id="IPR017930">
    <property type="entry name" value="Myb_dom"/>
</dbReference>
<keyword evidence="2" id="KW-0539">Nucleus</keyword>
<dbReference type="PROSITE" id="PS50090">
    <property type="entry name" value="MYB_LIKE"/>
    <property type="match status" value="1"/>
</dbReference>
<protein>
    <recommendedName>
        <fullName evidence="7">Myb-like domain-containing protein</fullName>
    </recommendedName>
</protein>
<comment type="caution">
    <text evidence="5">The sequence shown here is derived from an EMBL/GenBank/DDBJ whole genome shotgun (WGS) entry which is preliminary data.</text>
</comment>
<dbReference type="InterPro" id="IPR009057">
    <property type="entry name" value="Homeodomain-like_sf"/>
</dbReference>